<keyword evidence="4" id="KW-0378">Hydrolase</keyword>
<evidence type="ECO:0000313" key="11">
    <source>
        <dbReference type="Proteomes" id="UP000828390"/>
    </source>
</evidence>
<evidence type="ECO:0000256" key="4">
    <source>
        <dbReference type="ARBA" id="ARBA00022801"/>
    </source>
</evidence>
<organism evidence="10 11">
    <name type="scientific">Dreissena polymorpha</name>
    <name type="common">Zebra mussel</name>
    <name type="synonym">Mytilus polymorpha</name>
    <dbReference type="NCBI Taxonomy" id="45954"/>
    <lineage>
        <taxon>Eukaryota</taxon>
        <taxon>Metazoa</taxon>
        <taxon>Spiralia</taxon>
        <taxon>Lophotrochozoa</taxon>
        <taxon>Mollusca</taxon>
        <taxon>Bivalvia</taxon>
        <taxon>Autobranchia</taxon>
        <taxon>Heteroconchia</taxon>
        <taxon>Euheterodonta</taxon>
        <taxon>Imparidentia</taxon>
        <taxon>Neoheterodontei</taxon>
        <taxon>Myida</taxon>
        <taxon>Dreissenoidea</taxon>
        <taxon>Dreissenidae</taxon>
        <taxon>Dreissena</taxon>
    </lineage>
</organism>
<dbReference type="SUPFAM" id="SSF53098">
    <property type="entry name" value="Ribonuclease H-like"/>
    <property type="match status" value="2"/>
</dbReference>
<evidence type="ECO:0000256" key="6">
    <source>
        <dbReference type="ARBA" id="ARBA00022842"/>
    </source>
</evidence>
<feature type="compositionally biased region" description="Polar residues" evidence="8">
    <location>
        <begin position="373"/>
        <end position="391"/>
    </location>
</feature>
<reference evidence="10" key="2">
    <citation type="submission" date="2020-11" db="EMBL/GenBank/DDBJ databases">
        <authorList>
            <person name="McCartney M.A."/>
            <person name="Auch B."/>
            <person name="Kono T."/>
            <person name="Mallez S."/>
            <person name="Becker A."/>
            <person name="Gohl D.M."/>
            <person name="Silverstein K.A.T."/>
            <person name="Koren S."/>
            <person name="Bechman K.B."/>
            <person name="Herman A."/>
            <person name="Abrahante J.E."/>
            <person name="Garbe J."/>
        </authorList>
    </citation>
    <scope>NUCLEOTIDE SEQUENCE</scope>
    <source>
        <strain evidence="10">Duluth1</strain>
        <tissue evidence="10">Whole animal</tissue>
    </source>
</reference>
<evidence type="ECO:0000313" key="10">
    <source>
        <dbReference type="EMBL" id="KAH3689593.1"/>
    </source>
</evidence>
<reference evidence="10" key="1">
    <citation type="journal article" date="2019" name="bioRxiv">
        <title>The Genome of the Zebra Mussel, Dreissena polymorpha: A Resource for Invasive Species Research.</title>
        <authorList>
            <person name="McCartney M.A."/>
            <person name="Auch B."/>
            <person name="Kono T."/>
            <person name="Mallez S."/>
            <person name="Zhang Y."/>
            <person name="Obille A."/>
            <person name="Becker A."/>
            <person name="Abrahante J.E."/>
            <person name="Garbe J."/>
            <person name="Badalamenti J.P."/>
            <person name="Herman A."/>
            <person name="Mangelson H."/>
            <person name="Liachko I."/>
            <person name="Sullivan S."/>
            <person name="Sone E.D."/>
            <person name="Koren S."/>
            <person name="Silverstein K.A.T."/>
            <person name="Beckman K.B."/>
            <person name="Gohl D.M."/>
        </authorList>
    </citation>
    <scope>NUCLEOTIDE SEQUENCE</scope>
    <source>
        <strain evidence="10">Duluth1</strain>
        <tissue evidence="10">Whole animal</tissue>
    </source>
</reference>
<keyword evidence="3" id="KW-0479">Metal-binding</keyword>
<dbReference type="InterPro" id="IPR036397">
    <property type="entry name" value="RNaseH_sf"/>
</dbReference>
<dbReference type="PANTHER" id="PTHR13058">
    <property type="entry name" value="THREE PRIME REPAIR EXONUCLEASE 1, 2"/>
    <property type="match status" value="1"/>
</dbReference>
<keyword evidence="2" id="KW-0540">Nuclease</keyword>
<dbReference type="InterPro" id="IPR013520">
    <property type="entry name" value="Ribonucl_H"/>
</dbReference>
<feature type="domain" description="Exonuclease" evidence="9">
    <location>
        <begin position="29"/>
        <end position="638"/>
    </location>
</feature>
<feature type="region of interest" description="Disordered" evidence="8">
    <location>
        <begin position="373"/>
        <end position="392"/>
    </location>
</feature>
<evidence type="ECO:0000256" key="3">
    <source>
        <dbReference type="ARBA" id="ARBA00022723"/>
    </source>
</evidence>
<protein>
    <recommendedName>
        <fullName evidence="9">Exonuclease domain-containing protein</fullName>
    </recommendedName>
</protein>
<dbReference type="AlphaFoldDB" id="A0A9D3XYD8"/>
<proteinExistence type="inferred from homology"/>
<dbReference type="GO" id="GO:0006308">
    <property type="term" value="P:DNA catabolic process"/>
    <property type="evidence" value="ECO:0007669"/>
    <property type="project" value="TreeGrafter"/>
</dbReference>
<sequence>MAVTGDATVLVSGETTLMDSEDTIPKIATYVFFDLESTDLLHARTRITELCLFAVNRFDMQAAGMFPRVTNKLTLCFDPLKPISASSSSITGLYNDSLESQKPFTASTVQLLQNFLGHLQPPVCLLAHYGNGFDFPLLKQELQRINQSLDSSILCADTLEAFRSLDGVEPGHELPLCLCAMCSELRDSHNYTPVRTHTIPPTPQTPIKRKLDKESDDTMNLKKLHQHNEETNGCGIVRQGAAVKKRLDFQASESHNDIHHKTSNNTESDTTNTGACSVKKRLFVDSPQAVCIENLEEQDEDVNSEFSASQDLVCLEALEEIENTLTGDIEDISESKDPMISEDQVSKSSDYINHKDQNSKSTDSAQQANNRDIMESKSSVIPNDPVSSSTGYLMKSKGEVLDSTGTKSTSVDKRSPVKSCHPLDTIFTSPRVFNAPAASTGQKLTETDLKQSTDIKLSTDVRSKCLTPIEQNISSSNLADDKSSFCKSSISSASDSTLQTVNGSHADINNSCASISAELVTCDSHMMNVDNTSPKTSCNSNPLLSACGESGAKNNSSPANNNSSPANNNSSPANNNSTPANNNSSRANSYSVPKRHSYKLEEIHKRVLGEKPTRSHYAEDDCVAMVKIAKCTRGFMEWVDRHARPLSSI</sequence>
<dbReference type="GO" id="GO:0046872">
    <property type="term" value="F:metal ion binding"/>
    <property type="evidence" value="ECO:0007669"/>
    <property type="project" value="UniProtKB-KW"/>
</dbReference>
<comment type="similarity">
    <text evidence="7">Belongs to the exonuclease superfamily. TREX family.</text>
</comment>
<dbReference type="EMBL" id="JAIWYP010000108">
    <property type="protein sequence ID" value="KAH3689593.1"/>
    <property type="molecule type" value="Genomic_DNA"/>
</dbReference>
<comment type="caution">
    <text evidence="10">The sequence shown here is derived from an EMBL/GenBank/DDBJ whole genome shotgun (WGS) entry which is preliminary data.</text>
</comment>
<dbReference type="Proteomes" id="UP000828390">
    <property type="component" value="Unassembled WGS sequence"/>
</dbReference>
<comment type="cofactor">
    <cofactor evidence="1">
        <name>Mg(2+)</name>
        <dbReference type="ChEBI" id="CHEBI:18420"/>
    </cofactor>
</comment>
<dbReference type="InterPro" id="IPR040393">
    <property type="entry name" value="TREX1/2"/>
</dbReference>
<accession>A0A9D3XYD8</accession>
<feature type="region of interest" description="Disordered" evidence="8">
    <location>
        <begin position="549"/>
        <end position="598"/>
    </location>
</feature>
<dbReference type="OrthoDB" id="10250935at2759"/>
<keyword evidence="11" id="KW-1185">Reference proteome</keyword>
<keyword evidence="5" id="KW-0269">Exonuclease</keyword>
<feature type="compositionally biased region" description="Low complexity" evidence="8">
    <location>
        <begin position="554"/>
        <end position="589"/>
    </location>
</feature>
<evidence type="ECO:0000259" key="9">
    <source>
        <dbReference type="SMART" id="SM00479"/>
    </source>
</evidence>
<dbReference type="SMART" id="SM00479">
    <property type="entry name" value="EXOIII"/>
    <property type="match status" value="1"/>
</dbReference>
<name>A0A9D3XYD8_DREPO</name>
<evidence type="ECO:0000256" key="5">
    <source>
        <dbReference type="ARBA" id="ARBA00022839"/>
    </source>
</evidence>
<dbReference type="Gene3D" id="3.30.420.10">
    <property type="entry name" value="Ribonuclease H-like superfamily/Ribonuclease H"/>
    <property type="match status" value="2"/>
</dbReference>
<feature type="compositionally biased region" description="Low complexity" evidence="8">
    <location>
        <begin position="263"/>
        <end position="273"/>
    </location>
</feature>
<keyword evidence="6" id="KW-0460">Magnesium</keyword>
<evidence type="ECO:0000256" key="1">
    <source>
        <dbReference type="ARBA" id="ARBA00001946"/>
    </source>
</evidence>
<evidence type="ECO:0000256" key="2">
    <source>
        <dbReference type="ARBA" id="ARBA00022722"/>
    </source>
</evidence>
<dbReference type="InterPro" id="IPR012337">
    <property type="entry name" value="RNaseH-like_sf"/>
</dbReference>
<feature type="region of interest" description="Disordered" evidence="8">
    <location>
        <begin position="251"/>
        <end position="273"/>
    </location>
</feature>
<dbReference type="GO" id="GO:0008296">
    <property type="term" value="F:3'-5'-DNA exonuclease activity"/>
    <property type="evidence" value="ECO:0007669"/>
    <property type="project" value="TreeGrafter"/>
</dbReference>
<feature type="region of interest" description="Disordered" evidence="8">
    <location>
        <begin position="398"/>
        <end position="417"/>
    </location>
</feature>
<dbReference type="GO" id="GO:0005737">
    <property type="term" value="C:cytoplasm"/>
    <property type="evidence" value="ECO:0007669"/>
    <property type="project" value="TreeGrafter"/>
</dbReference>
<evidence type="ECO:0000256" key="8">
    <source>
        <dbReference type="SAM" id="MobiDB-lite"/>
    </source>
</evidence>
<feature type="region of interest" description="Disordered" evidence="8">
    <location>
        <begin position="326"/>
        <end position="368"/>
    </location>
</feature>
<dbReference type="PANTHER" id="PTHR13058:SF19">
    <property type="entry name" value="LD40940P"/>
    <property type="match status" value="1"/>
</dbReference>
<dbReference type="GO" id="GO:0003676">
    <property type="term" value="F:nucleic acid binding"/>
    <property type="evidence" value="ECO:0007669"/>
    <property type="project" value="InterPro"/>
</dbReference>
<evidence type="ECO:0000256" key="7">
    <source>
        <dbReference type="ARBA" id="ARBA00025769"/>
    </source>
</evidence>
<gene>
    <name evidence="10" type="ORF">DPMN_194380</name>
</gene>
<feature type="compositionally biased region" description="Polar residues" evidence="8">
    <location>
        <begin position="359"/>
        <end position="368"/>
    </location>
</feature>